<name>C0PLP8_MAIZE</name>
<proteinExistence type="evidence at transcript level"/>
<reference evidence="1" key="2">
    <citation type="submission" date="2012-06" db="EMBL/GenBank/DDBJ databases">
        <authorList>
            <person name="Yu Y."/>
            <person name="Currie J."/>
            <person name="Lomeli R."/>
            <person name="Angelova A."/>
            <person name="Collura K."/>
            <person name="Wissotski M."/>
            <person name="Campos D."/>
            <person name="Kudrna D."/>
            <person name="Golser W."/>
            <person name="Ashely E."/>
            <person name="Descour A."/>
            <person name="Fernandes J."/>
            <person name="Soderlund C."/>
            <person name="Walbot V."/>
        </authorList>
    </citation>
    <scope>NUCLEOTIDE SEQUENCE</scope>
    <source>
        <strain evidence="1">B73</strain>
    </source>
</reference>
<protein>
    <submittedName>
        <fullName evidence="1">Uncharacterized protein</fullName>
    </submittedName>
</protein>
<accession>C0PLP8</accession>
<reference evidence="1" key="1">
    <citation type="journal article" date="2009" name="PLoS Genet.">
        <title>Sequencing, mapping, and analysis of 27,455 maize full-length cDNAs.</title>
        <authorList>
            <person name="Soderlund C."/>
            <person name="Descour A."/>
            <person name="Kudrna D."/>
            <person name="Bomhoff M."/>
            <person name="Boyd L."/>
            <person name="Currie J."/>
            <person name="Angelova A."/>
            <person name="Collura K."/>
            <person name="Wissotski M."/>
            <person name="Ashley E."/>
            <person name="Morrow D."/>
            <person name="Fernandes J."/>
            <person name="Walbot V."/>
            <person name="Yu Y."/>
        </authorList>
    </citation>
    <scope>NUCLEOTIDE SEQUENCE</scope>
    <source>
        <strain evidence="1">B73</strain>
    </source>
</reference>
<organism evidence="1">
    <name type="scientific">Zea mays</name>
    <name type="common">Maize</name>
    <dbReference type="NCBI Taxonomy" id="4577"/>
    <lineage>
        <taxon>Eukaryota</taxon>
        <taxon>Viridiplantae</taxon>
        <taxon>Streptophyta</taxon>
        <taxon>Embryophyta</taxon>
        <taxon>Tracheophyta</taxon>
        <taxon>Spermatophyta</taxon>
        <taxon>Magnoliopsida</taxon>
        <taxon>Liliopsida</taxon>
        <taxon>Poales</taxon>
        <taxon>Poaceae</taxon>
        <taxon>PACMAD clade</taxon>
        <taxon>Panicoideae</taxon>
        <taxon>Andropogonodae</taxon>
        <taxon>Andropogoneae</taxon>
        <taxon>Tripsacinae</taxon>
        <taxon>Zea</taxon>
    </lineage>
</organism>
<dbReference type="AlphaFoldDB" id="C0PLP8"/>
<dbReference type="HOGENOM" id="CLU_2100420_0_0_1"/>
<evidence type="ECO:0000313" key="1">
    <source>
        <dbReference type="EMBL" id="ACN36114.1"/>
    </source>
</evidence>
<dbReference type="EMBL" id="BT069217">
    <property type="protein sequence ID" value="ACN36114.1"/>
    <property type="molecule type" value="mRNA"/>
</dbReference>
<sequence>MAQQEHASVRLIDGTKVKKRSCKVKKIRRYRDTKKNRNLKLKKSSIKKKLNQDNTMLILDMNHVNRCSRWHNNCRLSLVFMPRGHFLLLAGLAGDRAPHRRNVAELHRGFHYSAPS</sequence>